<organism evidence="1 2">
    <name type="scientific">Wolfiporia cocos (strain MD-104)</name>
    <name type="common">Brown rot fungus</name>
    <dbReference type="NCBI Taxonomy" id="742152"/>
    <lineage>
        <taxon>Eukaryota</taxon>
        <taxon>Fungi</taxon>
        <taxon>Dikarya</taxon>
        <taxon>Basidiomycota</taxon>
        <taxon>Agaricomycotina</taxon>
        <taxon>Agaricomycetes</taxon>
        <taxon>Polyporales</taxon>
        <taxon>Phaeolaceae</taxon>
        <taxon>Wolfiporia</taxon>
    </lineage>
</organism>
<sequence length="115" mass="12434">MGAEDRRACRPARQSSGTILEMDKKICMHGLPLMRADDHLGSSCVRRWRRRRTLQQAGAPAAATQVAAGISVPSHTAAASGSPSVPMWSLESEWPSQHITPQGLARRALCDCASR</sequence>
<dbReference type="Proteomes" id="UP000218811">
    <property type="component" value="Unassembled WGS sequence"/>
</dbReference>
<reference evidence="1 2" key="1">
    <citation type="journal article" date="2012" name="Science">
        <title>The Paleozoic origin of enzymatic lignin decomposition reconstructed from 31 fungal genomes.</title>
        <authorList>
            <person name="Floudas D."/>
            <person name="Binder M."/>
            <person name="Riley R."/>
            <person name="Barry K."/>
            <person name="Blanchette R.A."/>
            <person name="Henrissat B."/>
            <person name="Martinez A.T."/>
            <person name="Otillar R."/>
            <person name="Spatafora J.W."/>
            <person name="Yadav J.S."/>
            <person name="Aerts A."/>
            <person name="Benoit I."/>
            <person name="Boyd A."/>
            <person name="Carlson A."/>
            <person name="Copeland A."/>
            <person name="Coutinho P.M."/>
            <person name="de Vries R.P."/>
            <person name="Ferreira P."/>
            <person name="Findley K."/>
            <person name="Foster B."/>
            <person name="Gaskell J."/>
            <person name="Glotzer D."/>
            <person name="Gorecki P."/>
            <person name="Heitman J."/>
            <person name="Hesse C."/>
            <person name="Hori C."/>
            <person name="Igarashi K."/>
            <person name="Jurgens J.A."/>
            <person name="Kallen N."/>
            <person name="Kersten P."/>
            <person name="Kohler A."/>
            <person name="Kuees U."/>
            <person name="Kumar T.K.A."/>
            <person name="Kuo A."/>
            <person name="LaButti K."/>
            <person name="Larrondo L.F."/>
            <person name="Lindquist E."/>
            <person name="Ling A."/>
            <person name="Lombard V."/>
            <person name="Lucas S."/>
            <person name="Lundell T."/>
            <person name="Martin R."/>
            <person name="McLaughlin D.J."/>
            <person name="Morgenstern I."/>
            <person name="Morin E."/>
            <person name="Murat C."/>
            <person name="Nagy L.G."/>
            <person name="Nolan M."/>
            <person name="Ohm R.A."/>
            <person name="Patyshakuliyeva A."/>
            <person name="Rokas A."/>
            <person name="Ruiz-Duenas F.J."/>
            <person name="Sabat G."/>
            <person name="Salamov A."/>
            <person name="Samejima M."/>
            <person name="Schmutz J."/>
            <person name="Slot J.C."/>
            <person name="St John F."/>
            <person name="Stenlid J."/>
            <person name="Sun H."/>
            <person name="Sun S."/>
            <person name="Syed K."/>
            <person name="Tsang A."/>
            <person name="Wiebenga A."/>
            <person name="Young D."/>
            <person name="Pisabarro A."/>
            <person name="Eastwood D.C."/>
            <person name="Martin F."/>
            <person name="Cullen D."/>
            <person name="Grigoriev I.V."/>
            <person name="Hibbett D.S."/>
        </authorList>
    </citation>
    <scope>NUCLEOTIDE SEQUENCE [LARGE SCALE GENOMIC DNA]</scope>
    <source>
        <strain evidence="1 2">MD-104</strain>
    </source>
</reference>
<keyword evidence="2" id="KW-1185">Reference proteome</keyword>
<proteinExistence type="predicted"/>
<accession>A0A2H3JHV4</accession>
<protein>
    <submittedName>
        <fullName evidence="1">Uncharacterized protein</fullName>
    </submittedName>
</protein>
<evidence type="ECO:0000313" key="2">
    <source>
        <dbReference type="Proteomes" id="UP000218811"/>
    </source>
</evidence>
<gene>
    <name evidence="1" type="ORF">WOLCODRAFT_151822</name>
</gene>
<name>A0A2H3JHV4_WOLCO</name>
<dbReference type="EMBL" id="KB468113">
    <property type="protein sequence ID" value="PCH41766.1"/>
    <property type="molecule type" value="Genomic_DNA"/>
</dbReference>
<evidence type="ECO:0000313" key="1">
    <source>
        <dbReference type="EMBL" id="PCH41766.1"/>
    </source>
</evidence>
<dbReference type="AlphaFoldDB" id="A0A2H3JHV4"/>